<dbReference type="GO" id="GO:0060212">
    <property type="term" value="P:negative regulation of nuclear-transcribed mRNA poly(A) tail shortening"/>
    <property type="evidence" value="ECO:0007669"/>
    <property type="project" value="UniProtKB-ARBA"/>
</dbReference>
<comment type="similarity">
    <text evidence="2">Belongs to the DNA polymerase type-B-like family.</text>
</comment>
<dbReference type="GO" id="GO:0070568">
    <property type="term" value="F:guanylyltransferase activity"/>
    <property type="evidence" value="ECO:0007669"/>
    <property type="project" value="UniProtKB-ARBA"/>
</dbReference>
<evidence type="ECO:0000256" key="6">
    <source>
        <dbReference type="ARBA" id="ARBA00022842"/>
    </source>
</evidence>
<evidence type="ECO:0000256" key="5">
    <source>
        <dbReference type="ARBA" id="ARBA00022723"/>
    </source>
</evidence>
<dbReference type="Gene3D" id="3.30.460.10">
    <property type="entry name" value="Beta Polymerase, domain 2"/>
    <property type="match status" value="1"/>
</dbReference>
<evidence type="ECO:0000256" key="14">
    <source>
        <dbReference type="ARBA" id="ARBA00082009"/>
    </source>
</evidence>
<keyword evidence="5" id="KW-0479">Metal-binding</keyword>
<evidence type="ECO:0000256" key="12">
    <source>
        <dbReference type="ARBA" id="ARBA00076531"/>
    </source>
</evidence>
<feature type="region of interest" description="Disordered" evidence="16">
    <location>
        <begin position="66"/>
        <end position="92"/>
    </location>
</feature>
<comment type="subunit">
    <text evidence="9">Component of a nuclear TRAMP-like complex, an ATP-dependent exosome regulatory complex consisting of a helicase (MTREX), an oligadenylate polymerase (TENT4B or TENT4A), and a substrate specific RNA-binding factor (ZCCHC7 or ZCCHC8). Several TRAMP-like complexes exist with specific compositions and are associated with nuclear, or nucleolar RNA exosomes.</text>
</comment>
<dbReference type="PANTHER" id="PTHR23092:SF51">
    <property type="entry name" value="TERMINAL NUCLEOTIDYLTRANSFERASE 4B"/>
    <property type="match status" value="1"/>
</dbReference>
<evidence type="ECO:0000259" key="17">
    <source>
        <dbReference type="Pfam" id="PF03828"/>
    </source>
</evidence>
<evidence type="ECO:0000313" key="20">
    <source>
        <dbReference type="Proteomes" id="UP000694546"/>
    </source>
</evidence>
<evidence type="ECO:0000256" key="16">
    <source>
        <dbReference type="SAM" id="MobiDB-lite"/>
    </source>
</evidence>
<protein>
    <recommendedName>
        <fullName evidence="10">Terminal nucleotidyltransferase 4A</fullName>
        <ecNumber evidence="3">2.7.7.19</ecNumber>
    </recommendedName>
    <alternativeName>
        <fullName evidence="13">DNA polymerase sigma</fullName>
    </alternativeName>
    <alternativeName>
        <fullName evidence="12">Non-canonical poly(A) RNA polymerase PAPD7</fullName>
    </alternativeName>
    <alternativeName>
        <fullName evidence="11">PAP-associated domain-containing protein 7</fullName>
    </alternativeName>
    <alternativeName>
        <fullName evidence="15">TRAMP-like complex polyadenylate polymerase</fullName>
    </alternativeName>
    <alternativeName>
        <fullName evidence="14">Terminal guanylyltransferase</fullName>
    </alternativeName>
</protein>
<dbReference type="GO" id="GO:0031123">
    <property type="term" value="P:RNA 3'-end processing"/>
    <property type="evidence" value="ECO:0007669"/>
    <property type="project" value="TreeGrafter"/>
</dbReference>
<dbReference type="AlphaFoldDB" id="A0A8C5CCF9"/>
<dbReference type="InterPro" id="IPR045862">
    <property type="entry name" value="Trf4-like"/>
</dbReference>
<feature type="domain" description="PAP-associated" evidence="17">
    <location>
        <begin position="382"/>
        <end position="442"/>
    </location>
</feature>
<evidence type="ECO:0000256" key="15">
    <source>
        <dbReference type="ARBA" id="ARBA00083848"/>
    </source>
</evidence>
<evidence type="ECO:0000256" key="1">
    <source>
        <dbReference type="ARBA" id="ARBA00001936"/>
    </source>
</evidence>
<dbReference type="Gene3D" id="1.10.1410.10">
    <property type="match status" value="1"/>
</dbReference>
<evidence type="ECO:0000259" key="18">
    <source>
        <dbReference type="Pfam" id="PF22600"/>
    </source>
</evidence>
<dbReference type="GO" id="GO:0046872">
    <property type="term" value="F:metal ion binding"/>
    <property type="evidence" value="ECO:0007669"/>
    <property type="project" value="UniProtKB-KW"/>
</dbReference>
<dbReference type="GO" id="GO:1905870">
    <property type="term" value="P:positive regulation of 3'-UTR-mediated mRNA stabilization"/>
    <property type="evidence" value="ECO:0007669"/>
    <property type="project" value="UniProtKB-ARBA"/>
</dbReference>
<dbReference type="CDD" id="cd05402">
    <property type="entry name" value="NT_PAP_TUTase"/>
    <property type="match status" value="1"/>
</dbReference>
<dbReference type="GO" id="GO:0043634">
    <property type="term" value="P:polyadenylation-dependent ncRNA catabolic process"/>
    <property type="evidence" value="ECO:0007669"/>
    <property type="project" value="TreeGrafter"/>
</dbReference>
<dbReference type="PANTHER" id="PTHR23092">
    <property type="entry name" value="POLY(A) RNA POLYMERASE"/>
    <property type="match status" value="1"/>
</dbReference>
<dbReference type="InterPro" id="IPR002058">
    <property type="entry name" value="PAP_assoc"/>
</dbReference>
<keyword evidence="6" id="KW-0460">Magnesium</keyword>
<dbReference type="InterPro" id="IPR043519">
    <property type="entry name" value="NT_sf"/>
</dbReference>
<evidence type="ECO:0000256" key="3">
    <source>
        <dbReference type="ARBA" id="ARBA00012388"/>
    </source>
</evidence>
<sequence>MDPRIAWLQPEQRGPANNLWMQIWETTQGLGYLHVNSNYTAAPPATPSLKANINAAAATPGDALITGRHGTVTSSSSISSGREVGSQARMSHPMKDGDILKQRDFIPLESNNNQNNRASGRAGVVGGAGQPGTGGVALGAGHTNKRKRDNKASTYGFNSSLLHADGPEVSPPVSTAYTGTPWKDRNYSEGIIGLHEEIKDFYEYISPRPEEEKMRLEVVDRIKDVIHDLWPSAEVQVFGSFSTGLYLPTSDIDLVVFGKWGSLPLRTLEDALRRCNVADENSIKVLDKATVPIIKLTDSLTEVKVDISFNVRSGVKAAQLIKEYKEKFPALPYLVLVLKQFLLQRDLNEVFTGGIGSYSVFLMAVSFLQLHYREDVRSPNTNIGVLLIEFFELYGRNFNYLKTGIRIKDGGCYVAKDEMHKNMMDSYRPSMLYIEDPLQPDNDVGRSSYGAMQVKQAFDYAYVVLSHAMSPIAKYYPNNESERKRCHAAGGAPAAGRVQQQRHRGGRGGGGGGGGAAGHARQQELLQLLVPGALHVLLAALHLLVLVHRVQRRGQSTCTQRDTHTEGHAHIPDMQTARFLARVAFLSYILGTCVVRVDPKSFSFWGGGGGGVDRCVDRCSDFLIGLDAHAHGRAWIGLSKSSPTPSPCTFCPSPARPDTLTVIRSPSPIQLDNYFNIYVTLYTFVTRLTQLNIYVRDNV</sequence>
<feature type="compositionally biased region" description="Gly residues" evidence="16">
    <location>
        <begin position="507"/>
        <end position="517"/>
    </location>
</feature>
<evidence type="ECO:0000256" key="11">
    <source>
        <dbReference type="ARBA" id="ARBA00076412"/>
    </source>
</evidence>
<dbReference type="Pfam" id="PF22600">
    <property type="entry name" value="MTPAP-like_central"/>
    <property type="match status" value="1"/>
</dbReference>
<evidence type="ECO:0000256" key="10">
    <source>
        <dbReference type="ARBA" id="ARBA00067213"/>
    </source>
</evidence>
<reference evidence="19" key="1">
    <citation type="submission" date="2025-08" db="UniProtKB">
        <authorList>
            <consortium name="Ensembl"/>
        </authorList>
    </citation>
    <scope>IDENTIFICATION</scope>
</reference>
<evidence type="ECO:0000256" key="9">
    <source>
        <dbReference type="ARBA" id="ARBA00063831"/>
    </source>
</evidence>
<dbReference type="EC" id="2.7.7.19" evidence="3"/>
<dbReference type="GO" id="GO:1990817">
    <property type="term" value="F:poly(A) RNA polymerase activity"/>
    <property type="evidence" value="ECO:0007669"/>
    <property type="project" value="UniProtKB-EC"/>
</dbReference>
<organism evidence="19 20">
    <name type="scientific">Gadus morhua</name>
    <name type="common">Atlantic cod</name>
    <dbReference type="NCBI Taxonomy" id="8049"/>
    <lineage>
        <taxon>Eukaryota</taxon>
        <taxon>Metazoa</taxon>
        <taxon>Chordata</taxon>
        <taxon>Craniata</taxon>
        <taxon>Vertebrata</taxon>
        <taxon>Euteleostomi</taxon>
        <taxon>Actinopterygii</taxon>
        <taxon>Neopterygii</taxon>
        <taxon>Teleostei</taxon>
        <taxon>Neoteleostei</taxon>
        <taxon>Acanthomorphata</taxon>
        <taxon>Zeiogadaria</taxon>
        <taxon>Gadariae</taxon>
        <taxon>Gadiformes</taxon>
        <taxon>Gadoidei</taxon>
        <taxon>Gadidae</taxon>
        <taxon>Gadus</taxon>
    </lineage>
</organism>
<keyword evidence="20" id="KW-1185">Reference proteome</keyword>
<dbReference type="SUPFAM" id="SSF81631">
    <property type="entry name" value="PAP/OAS1 substrate-binding domain"/>
    <property type="match status" value="1"/>
</dbReference>
<evidence type="ECO:0000256" key="13">
    <source>
        <dbReference type="ARBA" id="ARBA00080076"/>
    </source>
</evidence>
<dbReference type="GO" id="GO:0031499">
    <property type="term" value="C:TRAMP complex"/>
    <property type="evidence" value="ECO:0007669"/>
    <property type="project" value="TreeGrafter"/>
</dbReference>
<comment type="function">
    <text evidence="8">Terminal nucleotidyltransferase that catalyzes preferentially the transfer of ATP and GTP on RNA 3' poly(A) tail creating a heterogeneous 3' poly(A) tail leading to mRNAs stabilization by protecting mRNAs from active deadenylation. Also functions as a catalytic subunit of a TRAMP-like complex which has a poly(A) RNA polymerase activity and is involved in a post-transcriptional quality control mechanism. Polyadenylation with short oligo(A) tails is required for the degradative activity of the exosome on several of its nuclear RNA substrates. Has no terminal uridylyltransferase activity, and does not play a role in replication-dependent histone mRNA degradation via uridylation.</text>
</comment>
<feature type="domain" description="Poly(A) RNA polymerase mitochondrial-like central palm" evidence="18">
    <location>
        <begin position="194"/>
        <end position="325"/>
    </location>
</feature>
<reference evidence="19" key="2">
    <citation type="submission" date="2025-09" db="UniProtKB">
        <authorList>
            <consortium name="Ensembl"/>
        </authorList>
    </citation>
    <scope>IDENTIFICATION</scope>
</reference>
<gene>
    <name evidence="19" type="primary">TENT4B</name>
    <name evidence="19" type="synonym">tent4b</name>
</gene>
<evidence type="ECO:0000256" key="4">
    <source>
        <dbReference type="ARBA" id="ARBA00022679"/>
    </source>
</evidence>
<comment type="cofactor">
    <cofactor evidence="1">
        <name>Mn(2+)</name>
        <dbReference type="ChEBI" id="CHEBI:29035"/>
    </cofactor>
</comment>
<accession>A0A8C5CCF9</accession>
<dbReference type="FunFam" id="3.30.460.10:FF:000006">
    <property type="entry name" value="non-canonical poly(A) RNA polymerase PAPD5"/>
    <property type="match status" value="1"/>
</dbReference>
<dbReference type="InterPro" id="IPR054708">
    <property type="entry name" value="MTPAP-like_central"/>
</dbReference>
<comment type="catalytic activity">
    <reaction evidence="7">
        <text>RNA(n) + ATP = RNA(n)-3'-adenine ribonucleotide + diphosphate</text>
        <dbReference type="Rhea" id="RHEA:11332"/>
        <dbReference type="Rhea" id="RHEA-COMP:14527"/>
        <dbReference type="Rhea" id="RHEA-COMP:17347"/>
        <dbReference type="ChEBI" id="CHEBI:30616"/>
        <dbReference type="ChEBI" id="CHEBI:33019"/>
        <dbReference type="ChEBI" id="CHEBI:140395"/>
        <dbReference type="ChEBI" id="CHEBI:173115"/>
        <dbReference type="EC" id="2.7.7.19"/>
    </reaction>
</comment>
<dbReference type="GO" id="GO:0005730">
    <property type="term" value="C:nucleolus"/>
    <property type="evidence" value="ECO:0007669"/>
    <property type="project" value="TreeGrafter"/>
</dbReference>
<evidence type="ECO:0000313" key="19">
    <source>
        <dbReference type="Ensembl" id="ENSGMOP00000058647.1"/>
    </source>
</evidence>
<feature type="region of interest" description="Disordered" evidence="16">
    <location>
        <begin position="487"/>
        <end position="517"/>
    </location>
</feature>
<dbReference type="GO" id="GO:0003729">
    <property type="term" value="F:mRNA binding"/>
    <property type="evidence" value="ECO:0007669"/>
    <property type="project" value="TreeGrafter"/>
</dbReference>
<dbReference type="Ensembl" id="ENSGMOT00000074747.1">
    <property type="protein sequence ID" value="ENSGMOP00000058647.1"/>
    <property type="gene ID" value="ENSGMOG00000006223.2"/>
</dbReference>
<dbReference type="FunFam" id="1.10.1410.10:FF:000003">
    <property type="entry name" value="non-canonical poly(A) RNA polymerase PAPD7"/>
    <property type="match status" value="1"/>
</dbReference>
<dbReference type="Pfam" id="PF03828">
    <property type="entry name" value="PAP_assoc"/>
    <property type="match status" value="1"/>
</dbReference>
<dbReference type="SUPFAM" id="SSF81301">
    <property type="entry name" value="Nucleotidyltransferase"/>
    <property type="match status" value="1"/>
</dbReference>
<proteinExistence type="inferred from homology"/>
<name>A0A8C5CCF9_GADMO</name>
<evidence type="ECO:0000256" key="7">
    <source>
        <dbReference type="ARBA" id="ARBA00048830"/>
    </source>
</evidence>
<evidence type="ECO:0000256" key="8">
    <source>
        <dbReference type="ARBA" id="ARBA00054414"/>
    </source>
</evidence>
<keyword evidence="4" id="KW-0808">Transferase</keyword>
<dbReference type="Proteomes" id="UP000694546">
    <property type="component" value="Chromosome 14"/>
</dbReference>
<evidence type="ECO:0000256" key="2">
    <source>
        <dbReference type="ARBA" id="ARBA00008593"/>
    </source>
</evidence>
<dbReference type="GeneTree" id="ENSGT00940000158301"/>